<reference evidence="1" key="1">
    <citation type="submission" date="2020-08" db="EMBL/GenBank/DDBJ databases">
        <authorList>
            <person name="Hu Y."/>
            <person name="Nguyen S.V."/>
            <person name="Li F."/>
            <person name="Fanning S."/>
        </authorList>
    </citation>
    <scope>NUCLEOTIDE SEQUENCE</scope>
    <source>
        <strain evidence="1">SYSU D8009</strain>
    </source>
</reference>
<organism evidence="1 2">
    <name type="scientific">Siccirubricoccus deserti</name>
    <dbReference type="NCBI Taxonomy" id="2013562"/>
    <lineage>
        <taxon>Bacteria</taxon>
        <taxon>Pseudomonadati</taxon>
        <taxon>Pseudomonadota</taxon>
        <taxon>Alphaproteobacteria</taxon>
        <taxon>Acetobacterales</taxon>
        <taxon>Roseomonadaceae</taxon>
        <taxon>Siccirubricoccus</taxon>
    </lineage>
</organism>
<dbReference type="EMBL" id="JACOMF010000060">
    <property type="protein sequence ID" value="MBC4018517.1"/>
    <property type="molecule type" value="Genomic_DNA"/>
</dbReference>
<protein>
    <submittedName>
        <fullName evidence="1">Uncharacterized protein</fullName>
    </submittedName>
</protein>
<evidence type="ECO:0000313" key="1">
    <source>
        <dbReference type="EMBL" id="MBC4018517.1"/>
    </source>
</evidence>
<accession>A0A9X0R4P7</accession>
<dbReference type="AlphaFoldDB" id="A0A9X0R4P7"/>
<evidence type="ECO:0000313" key="2">
    <source>
        <dbReference type="Proteomes" id="UP000600101"/>
    </source>
</evidence>
<gene>
    <name evidence="1" type="ORF">H7965_24910</name>
</gene>
<dbReference type="PROSITE" id="PS51257">
    <property type="entry name" value="PROKAR_LIPOPROTEIN"/>
    <property type="match status" value="1"/>
</dbReference>
<proteinExistence type="predicted"/>
<dbReference type="Proteomes" id="UP000600101">
    <property type="component" value="Unassembled WGS sequence"/>
</dbReference>
<keyword evidence="2" id="KW-1185">Reference proteome</keyword>
<name>A0A9X0R4P7_9PROT</name>
<dbReference type="RefSeq" id="WP_186773268.1">
    <property type="nucleotide sequence ID" value="NZ_JACOMF010000060.1"/>
</dbReference>
<sequence>MHFFKQKVGSVANIAVGCDDGGGDRSGGDLEQLGDEGGLRLDASSANLLNLPIPLKEGLAGRA</sequence>
<comment type="caution">
    <text evidence="1">The sequence shown here is derived from an EMBL/GenBank/DDBJ whole genome shotgun (WGS) entry which is preliminary data.</text>
</comment>